<protein>
    <submittedName>
        <fullName evidence="1">Uncharacterized protein</fullName>
    </submittedName>
</protein>
<evidence type="ECO:0000313" key="1">
    <source>
        <dbReference type="EMBL" id="KKL80049.1"/>
    </source>
</evidence>
<accession>A0A0F9F138</accession>
<dbReference type="EMBL" id="LAZR01022974">
    <property type="protein sequence ID" value="KKL80049.1"/>
    <property type="molecule type" value="Genomic_DNA"/>
</dbReference>
<reference evidence="1" key="1">
    <citation type="journal article" date="2015" name="Nature">
        <title>Complex archaea that bridge the gap between prokaryotes and eukaryotes.</title>
        <authorList>
            <person name="Spang A."/>
            <person name="Saw J.H."/>
            <person name="Jorgensen S.L."/>
            <person name="Zaremba-Niedzwiedzka K."/>
            <person name="Martijn J."/>
            <person name="Lind A.E."/>
            <person name="van Eijk R."/>
            <person name="Schleper C."/>
            <person name="Guy L."/>
            <person name="Ettema T.J."/>
        </authorList>
    </citation>
    <scope>NUCLEOTIDE SEQUENCE</scope>
</reference>
<name>A0A0F9F138_9ZZZZ</name>
<proteinExistence type="predicted"/>
<organism evidence="1">
    <name type="scientific">marine sediment metagenome</name>
    <dbReference type="NCBI Taxonomy" id="412755"/>
    <lineage>
        <taxon>unclassified sequences</taxon>
        <taxon>metagenomes</taxon>
        <taxon>ecological metagenomes</taxon>
    </lineage>
</organism>
<gene>
    <name evidence="1" type="ORF">LCGC14_2008670</name>
</gene>
<dbReference type="AlphaFoldDB" id="A0A0F9F138"/>
<comment type="caution">
    <text evidence="1">The sequence shown here is derived from an EMBL/GenBank/DDBJ whole genome shotgun (WGS) entry which is preliminary data.</text>
</comment>
<sequence length="79" mass="9427">MKLSKTNKFEELYILDKEELLEKFEECYNLLSSELSQDKIIEFLKKIMIMKKMIILIFNGFYRIPRKFVTPSILGTSTL</sequence>